<comment type="similarity">
    <text evidence="1">Belongs to the copine family.</text>
</comment>
<dbReference type="InterPro" id="IPR010734">
    <property type="entry name" value="Copine_C"/>
</dbReference>
<dbReference type="InterPro" id="IPR045052">
    <property type="entry name" value="Copine"/>
</dbReference>
<dbReference type="InterPro" id="IPR035892">
    <property type="entry name" value="C2_domain_sf"/>
</dbReference>
<dbReference type="Gene3D" id="2.60.40.150">
    <property type="entry name" value="C2 domain"/>
    <property type="match status" value="1"/>
</dbReference>
<evidence type="ECO:0000256" key="1">
    <source>
        <dbReference type="ARBA" id="ARBA00009048"/>
    </source>
</evidence>
<dbReference type="SMART" id="SM00327">
    <property type="entry name" value="VWA"/>
    <property type="match status" value="1"/>
</dbReference>
<dbReference type="PANTHER" id="PTHR10857:SF106">
    <property type="entry name" value="C2 DOMAIN-CONTAINING PROTEIN"/>
    <property type="match status" value="1"/>
</dbReference>
<dbReference type="Pfam" id="PF00168">
    <property type="entry name" value="C2"/>
    <property type="match status" value="2"/>
</dbReference>
<dbReference type="EMBL" id="JAPFFF010000001">
    <property type="protein sequence ID" value="KAK8898046.1"/>
    <property type="molecule type" value="Genomic_DNA"/>
</dbReference>
<sequence length="544" mass="61986">MTIAYNTYITERTRIDGLFTQALAIESNYPIIEMNISCKDLPKHDLMAKHDSICVLFTKQNGNYIETDRTEVILNNPNPQYFKSFKTLYIFETYQPLRFEIYNTNSQKSNLKDHDLIGYCETTVQHLVSDLDQEHTFDLEHDKKKGSRGQLVIKCHQTEDSNVQVQGQLEVKNLKKLKTFAKNNPYFEILKPIEDGSEIPVYRSEIKHKCFSCTFQTFSIISQNLCNGNFDNFITIKFYDYTKRRGPILIGSCKNTVNTFIESVGNFNDITSEVTNKKVGEFSFHNIEIVQMPTFLDYLKSGIKLTMVTSIDFSMSTKSTSLHHISKKDPNSMNEYEKCISSVGSILTKYDSSQKFEVYGFGFRHLNSPVCHFFPLTFDENNKSVKGFQGILDVYRNALEAIEFSSPCNLAPTIINVSAQSIKSFVHSKTYTILLIVTDGEISDFKETQDAIVDASDSPLSIIIVGVGSGDFTMMKTLDADTCPLVSSKGEKMKRDIVQFVPFGKFKKLSSVSLEQEVLAEIPNQIHQYCETHGYKLNLHKDKL</sequence>
<evidence type="ECO:0000259" key="3">
    <source>
        <dbReference type="PROSITE" id="PS50004"/>
    </source>
</evidence>
<dbReference type="PANTHER" id="PTHR10857">
    <property type="entry name" value="COPINE"/>
    <property type="match status" value="1"/>
</dbReference>
<organism evidence="4 5">
    <name type="scientific">Tritrichomonas musculus</name>
    <dbReference type="NCBI Taxonomy" id="1915356"/>
    <lineage>
        <taxon>Eukaryota</taxon>
        <taxon>Metamonada</taxon>
        <taxon>Parabasalia</taxon>
        <taxon>Tritrichomonadida</taxon>
        <taxon>Tritrichomonadidae</taxon>
        <taxon>Tritrichomonas</taxon>
    </lineage>
</organism>
<dbReference type="CDD" id="cd04048">
    <property type="entry name" value="C2A_Copine"/>
    <property type="match status" value="1"/>
</dbReference>
<evidence type="ECO:0000256" key="2">
    <source>
        <dbReference type="ARBA" id="ARBA00022737"/>
    </source>
</evidence>
<dbReference type="InterPro" id="IPR037768">
    <property type="entry name" value="C2B_Copine"/>
</dbReference>
<keyword evidence="2" id="KW-0677">Repeat</keyword>
<dbReference type="Proteomes" id="UP001470230">
    <property type="component" value="Unassembled WGS sequence"/>
</dbReference>
<comment type="caution">
    <text evidence="4">The sequence shown here is derived from an EMBL/GenBank/DDBJ whole genome shotgun (WGS) entry which is preliminary data.</text>
</comment>
<dbReference type="InterPro" id="IPR000008">
    <property type="entry name" value="C2_dom"/>
</dbReference>
<dbReference type="CDD" id="cd04047">
    <property type="entry name" value="C2B_Copine"/>
    <property type="match status" value="1"/>
</dbReference>
<dbReference type="SUPFAM" id="SSF49562">
    <property type="entry name" value="C2 domain (Calcium/lipid-binding domain, CaLB)"/>
    <property type="match status" value="2"/>
</dbReference>
<dbReference type="SMART" id="SM00239">
    <property type="entry name" value="C2"/>
    <property type="match status" value="2"/>
</dbReference>
<protein>
    <recommendedName>
        <fullName evidence="3">C2 domain-containing protein</fullName>
    </recommendedName>
</protein>
<dbReference type="InterPro" id="IPR036465">
    <property type="entry name" value="vWFA_dom_sf"/>
</dbReference>
<evidence type="ECO:0000313" key="5">
    <source>
        <dbReference type="Proteomes" id="UP001470230"/>
    </source>
</evidence>
<dbReference type="PROSITE" id="PS50004">
    <property type="entry name" value="C2"/>
    <property type="match status" value="1"/>
</dbReference>
<dbReference type="InterPro" id="IPR002035">
    <property type="entry name" value="VWF_A"/>
</dbReference>
<dbReference type="SUPFAM" id="SSF53300">
    <property type="entry name" value="vWA-like"/>
    <property type="match status" value="1"/>
</dbReference>
<keyword evidence="5" id="KW-1185">Reference proteome</keyword>
<reference evidence="4 5" key="1">
    <citation type="submission" date="2024-04" db="EMBL/GenBank/DDBJ databases">
        <title>Tritrichomonas musculus Genome.</title>
        <authorList>
            <person name="Alves-Ferreira E."/>
            <person name="Grigg M."/>
            <person name="Lorenzi H."/>
            <person name="Galac M."/>
        </authorList>
    </citation>
    <scope>NUCLEOTIDE SEQUENCE [LARGE SCALE GENOMIC DNA]</scope>
    <source>
        <strain evidence="4 5">EAF2021</strain>
    </source>
</reference>
<accession>A0ABR2L3V4</accession>
<gene>
    <name evidence="4" type="ORF">M9Y10_000306</name>
</gene>
<name>A0ABR2L3V4_9EUKA</name>
<feature type="domain" description="C2" evidence="3">
    <location>
        <begin position="9"/>
        <end position="137"/>
    </location>
</feature>
<dbReference type="Pfam" id="PF07002">
    <property type="entry name" value="Copine"/>
    <property type="match status" value="1"/>
</dbReference>
<evidence type="ECO:0000313" key="4">
    <source>
        <dbReference type="EMBL" id="KAK8898046.1"/>
    </source>
</evidence>
<proteinExistence type="inferred from homology"/>